<feature type="domain" description="Sulfatase N-terminal" evidence="5">
    <location>
        <begin position="58"/>
        <end position="371"/>
    </location>
</feature>
<accession>A0A5B8VGC5</accession>
<reference evidence="6 7" key="1">
    <citation type="journal article" date="2016" name="Int. J. Syst. Evol. Microbiol.">
        <title>Panacibacter ginsenosidivorans gen. nov., sp. nov., with ginsenoside converting activity isolated from soil of a ginseng field.</title>
        <authorList>
            <person name="Siddiqi M.Z."/>
            <person name="Muhammad Shafi S."/>
            <person name="Choi K.D."/>
            <person name="Im W.T."/>
        </authorList>
    </citation>
    <scope>NUCLEOTIDE SEQUENCE [LARGE SCALE GENOMIC DNA]</scope>
    <source>
        <strain evidence="6 7">Gsoil1550</strain>
    </source>
</reference>
<dbReference type="GO" id="GO:0046872">
    <property type="term" value="F:metal ion binding"/>
    <property type="evidence" value="ECO:0007669"/>
    <property type="project" value="UniProtKB-KW"/>
</dbReference>
<evidence type="ECO:0000256" key="2">
    <source>
        <dbReference type="ARBA" id="ARBA00022723"/>
    </source>
</evidence>
<evidence type="ECO:0000256" key="1">
    <source>
        <dbReference type="ARBA" id="ARBA00008779"/>
    </source>
</evidence>
<keyword evidence="6" id="KW-0808">Transferase</keyword>
<dbReference type="GO" id="GO:0016740">
    <property type="term" value="F:transferase activity"/>
    <property type="evidence" value="ECO:0007669"/>
    <property type="project" value="UniProtKB-KW"/>
</dbReference>
<sequence length="470" mass="53517">MRTFQKLIRNSFCSSNYSLFFLLAAVIFFSGCNKEFKENNTSAAINATGIDDARSSKPNIVLILSDDVGYEIPTYTGGQSYITPNLDKLSHAGMQFTQCYSSPMCSPSRVMLLTGKYNFRNYTGWGALSLDQRTFANMFKTAGYNTYVAGKWQLDNGDLGVHTFGFDEYIIFNPYEDRNTSHDNSPLTIGRYKSPELYVNGAYLNPDSVIGKYCDDILVDSITSYAAKSKAQKKPFFIYYPMSLAHDPFSPTPDDPEYATWDNSPSNSDTSFFPSMINYMDKKVGQLIRRFDSMGLTKSTIFIFIGDNGTPHYIFSQYKGQTVQGGKQQTTIWGTHVPMLVYWKGHIKPNTINNNLVDFTDFLSTFADLAQTPKPTTYGQLDGVSFYNSLIDPNTKIRDWVFDHYNNDRYTDKPTYRFAQNSIYKLYDSSGLFYNIVTDPYEDTNIPVSKMTAEQLQLRNYFQSIMDSLH</sequence>
<dbReference type="SUPFAM" id="SSF53649">
    <property type="entry name" value="Alkaline phosphatase-like"/>
    <property type="match status" value="1"/>
</dbReference>
<protein>
    <submittedName>
        <fullName evidence="6">Sulfatase-like hydrolase/transferase</fullName>
    </submittedName>
</protein>
<dbReference type="AlphaFoldDB" id="A0A5B8VGC5"/>
<dbReference type="Gene3D" id="3.40.720.10">
    <property type="entry name" value="Alkaline Phosphatase, subunit A"/>
    <property type="match status" value="1"/>
</dbReference>
<dbReference type="Pfam" id="PF00884">
    <property type="entry name" value="Sulfatase"/>
    <property type="match status" value="1"/>
</dbReference>
<dbReference type="InterPro" id="IPR050738">
    <property type="entry name" value="Sulfatase"/>
</dbReference>
<dbReference type="PANTHER" id="PTHR42693:SF53">
    <property type="entry name" value="ENDO-4-O-SULFATASE"/>
    <property type="match status" value="1"/>
</dbReference>
<keyword evidence="2" id="KW-0479">Metal-binding</keyword>
<keyword evidence="7" id="KW-1185">Reference proteome</keyword>
<dbReference type="InterPro" id="IPR024607">
    <property type="entry name" value="Sulfatase_CS"/>
</dbReference>
<dbReference type="RefSeq" id="WP_147192502.1">
    <property type="nucleotide sequence ID" value="NZ_CP042435.1"/>
</dbReference>
<keyword evidence="3 6" id="KW-0378">Hydrolase</keyword>
<proteinExistence type="inferred from homology"/>
<keyword evidence="4" id="KW-0106">Calcium</keyword>
<dbReference type="PROSITE" id="PS51257">
    <property type="entry name" value="PROKAR_LIPOPROTEIN"/>
    <property type="match status" value="1"/>
</dbReference>
<evidence type="ECO:0000313" key="6">
    <source>
        <dbReference type="EMBL" id="QEC69626.1"/>
    </source>
</evidence>
<evidence type="ECO:0000256" key="3">
    <source>
        <dbReference type="ARBA" id="ARBA00022801"/>
    </source>
</evidence>
<dbReference type="EMBL" id="CP042435">
    <property type="protein sequence ID" value="QEC69626.1"/>
    <property type="molecule type" value="Genomic_DNA"/>
</dbReference>
<dbReference type="PANTHER" id="PTHR42693">
    <property type="entry name" value="ARYLSULFATASE FAMILY MEMBER"/>
    <property type="match status" value="1"/>
</dbReference>
<dbReference type="InterPro" id="IPR017850">
    <property type="entry name" value="Alkaline_phosphatase_core_sf"/>
</dbReference>
<dbReference type="InterPro" id="IPR000917">
    <property type="entry name" value="Sulfatase_N"/>
</dbReference>
<evidence type="ECO:0000313" key="7">
    <source>
        <dbReference type="Proteomes" id="UP000321533"/>
    </source>
</evidence>
<dbReference type="KEGG" id="pgin:FRZ67_20825"/>
<dbReference type="PROSITE" id="PS00523">
    <property type="entry name" value="SULFATASE_1"/>
    <property type="match status" value="1"/>
</dbReference>
<dbReference type="OrthoDB" id="1390125at2"/>
<comment type="similarity">
    <text evidence="1">Belongs to the sulfatase family.</text>
</comment>
<dbReference type="GO" id="GO:0004065">
    <property type="term" value="F:arylsulfatase activity"/>
    <property type="evidence" value="ECO:0007669"/>
    <property type="project" value="TreeGrafter"/>
</dbReference>
<evidence type="ECO:0000256" key="4">
    <source>
        <dbReference type="ARBA" id="ARBA00022837"/>
    </source>
</evidence>
<name>A0A5B8VGC5_9BACT</name>
<evidence type="ECO:0000259" key="5">
    <source>
        <dbReference type="Pfam" id="PF00884"/>
    </source>
</evidence>
<organism evidence="6 7">
    <name type="scientific">Panacibacter ginsenosidivorans</name>
    <dbReference type="NCBI Taxonomy" id="1813871"/>
    <lineage>
        <taxon>Bacteria</taxon>
        <taxon>Pseudomonadati</taxon>
        <taxon>Bacteroidota</taxon>
        <taxon>Chitinophagia</taxon>
        <taxon>Chitinophagales</taxon>
        <taxon>Chitinophagaceae</taxon>
        <taxon>Panacibacter</taxon>
    </lineage>
</organism>
<gene>
    <name evidence="6" type="ORF">FRZ67_20825</name>
</gene>
<dbReference type="Proteomes" id="UP000321533">
    <property type="component" value="Chromosome"/>
</dbReference>